<evidence type="ECO:0000313" key="3">
    <source>
        <dbReference type="Proteomes" id="UP000178186"/>
    </source>
</evidence>
<dbReference type="PANTHER" id="PTHR36844:SF1">
    <property type="entry name" value="PROTEASE PRSW"/>
    <property type="match status" value="1"/>
</dbReference>
<proteinExistence type="predicted"/>
<organism evidence="2 3">
    <name type="scientific">Candidatus Ryanbacteria bacterium RIFCSPLOWO2_02_FULL_45_11c</name>
    <dbReference type="NCBI Taxonomy" id="1802128"/>
    <lineage>
        <taxon>Bacteria</taxon>
        <taxon>Candidatus Ryaniibacteriota</taxon>
    </lineage>
</organism>
<evidence type="ECO:0000256" key="1">
    <source>
        <dbReference type="SAM" id="Phobius"/>
    </source>
</evidence>
<feature type="transmembrane region" description="Helical" evidence="1">
    <location>
        <begin position="40"/>
        <end position="67"/>
    </location>
</feature>
<reference evidence="2 3" key="1">
    <citation type="journal article" date="2016" name="Nat. Commun.">
        <title>Thousands of microbial genomes shed light on interconnected biogeochemical processes in an aquifer system.</title>
        <authorList>
            <person name="Anantharaman K."/>
            <person name="Brown C.T."/>
            <person name="Hug L.A."/>
            <person name="Sharon I."/>
            <person name="Castelle C.J."/>
            <person name="Probst A.J."/>
            <person name="Thomas B.C."/>
            <person name="Singh A."/>
            <person name="Wilkins M.J."/>
            <person name="Karaoz U."/>
            <person name="Brodie E.L."/>
            <person name="Williams K.H."/>
            <person name="Hubbard S.S."/>
            <person name="Banfield J.F."/>
        </authorList>
    </citation>
    <scope>NUCLEOTIDE SEQUENCE [LARGE SCALE GENOMIC DNA]</scope>
</reference>
<keyword evidence="1" id="KW-1133">Transmembrane helix</keyword>
<feature type="transmembrane region" description="Helical" evidence="1">
    <location>
        <begin position="224"/>
        <end position="243"/>
    </location>
</feature>
<gene>
    <name evidence="2" type="ORF">A3H64_01905</name>
</gene>
<evidence type="ECO:0008006" key="4">
    <source>
        <dbReference type="Google" id="ProtNLM"/>
    </source>
</evidence>
<dbReference type="STRING" id="1802128.A3H64_01905"/>
<name>A0A1G2GZG8_9BACT</name>
<keyword evidence="1" id="KW-0472">Membrane</keyword>
<feature type="transmembrane region" description="Helical" evidence="1">
    <location>
        <begin position="128"/>
        <end position="147"/>
    </location>
</feature>
<protein>
    <recommendedName>
        <fullName evidence="4">Protease PrsW</fullName>
    </recommendedName>
</protein>
<feature type="transmembrane region" description="Helical" evidence="1">
    <location>
        <begin position="167"/>
        <end position="190"/>
    </location>
</feature>
<dbReference type="Proteomes" id="UP000178186">
    <property type="component" value="Unassembled WGS sequence"/>
</dbReference>
<feature type="transmembrane region" description="Helical" evidence="1">
    <location>
        <begin position="6"/>
        <end position="28"/>
    </location>
</feature>
<dbReference type="Pfam" id="PF13367">
    <property type="entry name" value="PrsW-protease"/>
    <property type="match status" value="1"/>
</dbReference>
<dbReference type="PANTHER" id="PTHR36844">
    <property type="entry name" value="PROTEASE PRSW"/>
    <property type="match status" value="1"/>
</dbReference>
<sequence>METSFATQLLYAFLGGLLPALIWLWFWLREDLHPEPKRLLLKAFAAGAVAIPFVLLVEAGVSCVITYLFSSSVSFGFCARSFMPLRAFSPLASPLLLIGFAATEEVIKYISARQFVLTGKDFDEPVDAMIYLITTALGFAAFENIFFLVPAFTNTLFEGFIVSHLRFLGATLLHAVSSGIIGYAIAVSFYKENMRTYYLLTGIFFATTLHAIFNMLVGNAENGGLGQALGVLTLTSLFLIFAFDRAKKIKRASRFQQMSLPTSSPHI</sequence>
<dbReference type="EMBL" id="MHNY01000025">
    <property type="protein sequence ID" value="OGZ55602.1"/>
    <property type="molecule type" value="Genomic_DNA"/>
</dbReference>
<feature type="transmembrane region" description="Helical" evidence="1">
    <location>
        <begin position="197"/>
        <end position="218"/>
    </location>
</feature>
<comment type="caution">
    <text evidence="2">The sequence shown here is derived from an EMBL/GenBank/DDBJ whole genome shotgun (WGS) entry which is preliminary data.</text>
</comment>
<evidence type="ECO:0000313" key="2">
    <source>
        <dbReference type="EMBL" id="OGZ55602.1"/>
    </source>
</evidence>
<accession>A0A1G2GZG8</accession>
<keyword evidence="1" id="KW-0812">Transmembrane</keyword>
<dbReference type="GO" id="GO:0008233">
    <property type="term" value="F:peptidase activity"/>
    <property type="evidence" value="ECO:0007669"/>
    <property type="project" value="InterPro"/>
</dbReference>
<dbReference type="InterPro" id="IPR026898">
    <property type="entry name" value="PrsW"/>
</dbReference>
<dbReference type="AlphaFoldDB" id="A0A1G2GZG8"/>